<protein>
    <submittedName>
        <fullName evidence="3">Uncharacterized protein</fullName>
    </submittedName>
</protein>
<feature type="compositionally biased region" description="Low complexity" evidence="2">
    <location>
        <begin position="12"/>
        <end position="21"/>
    </location>
</feature>
<dbReference type="OMA" id="PACTTED"/>
<evidence type="ECO:0000256" key="1">
    <source>
        <dbReference type="SAM" id="Coils"/>
    </source>
</evidence>
<dbReference type="VEuPathDB" id="TriTrypDB:TcG_04010"/>
<dbReference type="AlphaFoldDB" id="A0A2V2W6C8"/>
<reference evidence="3 4" key="1">
    <citation type="journal article" date="2018" name="Microb. Genom.">
        <title>Expanding an expanded genome: long-read sequencing of Trypanosoma cruzi.</title>
        <authorList>
            <person name="Berna L."/>
            <person name="Rodriguez M."/>
            <person name="Chiribao M.L."/>
            <person name="Parodi-Talice A."/>
            <person name="Pita S."/>
            <person name="Rijo G."/>
            <person name="Alvarez-Valin F."/>
            <person name="Robello C."/>
        </authorList>
    </citation>
    <scope>NUCLEOTIDE SEQUENCE [LARGE SCALE GENOMIC DNA]</scope>
    <source>
        <strain evidence="3 4">TCC</strain>
    </source>
</reference>
<dbReference type="OrthoDB" id="250401at2759"/>
<proteinExistence type="predicted"/>
<keyword evidence="1" id="KW-0175">Coiled coil</keyword>
<dbReference type="VEuPathDB" id="TriTrypDB:TcCLB.509779.50"/>
<dbReference type="VEuPathDB" id="TriTrypDB:TCDM_06144"/>
<dbReference type="VEuPathDB" id="TriTrypDB:C4B63_31g64"/>
<evidence type="ECO:0000313" key="3">
    <source>
        <dbReference type="EMBL" id="PWV02154.1"/>
    </source>
</evidence>
<dbReference type="Proteomes" id="UP000246078">
    <property type="component" value="Unassembled WGS sequence"/>
</dbReference>
<dbReference type="VEuPathDB" id="TriTrypDB:TcBrA4_0113910"/>
<dbReference type="VEuPathDB" id="TriTrypDB:ECC02_000765"/>
<dbReference type="EMBL" id="PRFC01000190">
    <property type="protein sequence ID" value="PWV02154.1"/>
    <property type="molecule type" value="Genomic_DNA"/>
</dbReference>
<feature type="coiled-coil region" evidence="1">
    <location>
        <begin position="303"/>
        <end position="330"/>
    </location>
</feature>
<dbReference type="VEuPathDB" id="TriTrypDB:BCY84_10605"/>
<dbReference type="VEuPathDB" id="TriTrypDB:TcYC6_0066220"/>
<evidence type="ECO:0000313" key="4">
    <source>
        <dbReference type="Proteomes" id="UP000246078"/>
    </source>
</evidence>
<gene>
    <name evidence="3" type="ORF">C3747_190g17</name>
</gene>
<feature type="region of interest" description="Disordered" evidence="2">
    <location>
        <begin position="1"/>
        <end position="43"/>
    </location>
</feature>
<dbReference type="SMR" id="A0A2V2W6C8"/>
<name>A0A2V2W6C8_TRYCR</name>
<dbReference type="VEuPathDB" id="TriTrypDB:TCSYLVIO_010532"/>
<feature type="region of interest" description="Disordered" evidence="2">
    <location>
        <begin position="421"/>
        <end position="442"/>
    </location>
</feature>
<dbReference type="VEuPathDB" id="TriTrypDB:C3747_190g17"/>
<comment type="caution">
    <text evidence="3">The sequence shown here is derived from an EMBL/GenBank/DDBJ whole genome shotgun (WGS) entry which is preliminary data.</text>
</comment>
<accession>A0A2V2W6C8</accession>
<dbReference type="VEuPathDB" id="TriTrypDB:TcCLB.511653.30"/>
<feature type="coiled-coil region" evidence="1">
    <location>
        <begin position="369"/>
        <end position="396"/>
    </location>
</feature>
<dbReference type="VEuPathDB" id="TriTrypDB:TcCL_NonESM06772"/>
<feature type="region of interest" description="Disordered" evidence="2">
    <location>
        <begin position="177"/>
        <end position="198"/>
    </location>
</feature>
<organism evidence="3 4">
    <name type="scientific">Trypanosoma cruzi</name>
    <dbReference type="NCBI Taxonomy" id="5693"/>
    <lineage>
        <taxon>Eukaryota</taxon>
        <taxon>Discoba</taxon>
        <taxon>Euglenozoa</taxon>
        <taxon>Kinetoplastea</taxon>
        <taxon>Metakinetoplastina</taxon>
        <taxon>Trypanosomatida</taxon>
        <taxon>Trypanosomatidae</taxon>
        <taxon>Trypanosoma</taxon>
        <taxon>Schizotrypanum</taxon>
    </lineage>
</organism>
<sequence length="442" mass="50119">MTTETDNFLHATPSSAKSYPTYTPPPPLPSRNSVRTSSTATRRTFHDECDEVIRLIREDTLAAPPSERAIGGVCVSRVSAHEKYRAILDEVEHLNRLLEVTVEERVDVQGELQGKLTQMEISLRARERELRQRDEELLHLRGAVEALRTQLEALHRTRQTETQTTRAVSGSDSLRDAVVHRDGGDGVPSAATDAATRKETSTKTTKYIAQRSLRWLKFLLKRCFFIDEGANGKLTKLMNLLNELEEYSVEPRQEAHAMRSLCTQVSNRLVDVVLRGANGRRLLDPDVSDLQTSTERHFSHDQEEFLRRRVAELKVERDTLKQEAVAIAEENLQLMSELRSREIAAPRTPSPSARVEQLEAQNAILLAERNRQAVHIDELEQKVRALEDEKNAMHLNLVQQRELLKRHEHVLHFISRHEWGVRSDSSGGEGSGSGRVHTTVAK</sequence>
<dbReference type="VEuPathDB" id="TriTrypDB:Tc_MARK_8902"/>
<feature type="compositionally biased region" description="Low complexity" evidence="2">
    <location>
        <begin position="30"/>
        <end position="42"/>
    </location>
</feature>
<evidence type="ECO:0000256" key="2">
    <source>
        <dbReference type="SAM" id="MobiDB-lite"/>
    </source>
</evidence>